<dbReference type="PRINTS" id="PR00032">
    <property type="entry name" value="HTHARAC"/>
</dbReference>
<feature type="domain" description="HTH araC/xylS-type" evidence="4">
    <location>
        <begin position="213"/>
        <end position="311"/>
    </location>
</feature>
<accession>A0AB36ECK2</accession>
<keyword evidence="1" id="KW-0805">Transcription regulation</keyword>
<proteinExistence type="predicted"/>
<evidence type="ECO:0000256" key="1">
    <source>
        <dbReference type="ARBA" id="ARBA00023015"/>
    </source>
</evidence>
<dbReference type="RefSeq" id="WP_062451801.1">
    <property type="nucleotide sequence ID" value="NZ_JBFDVB010000023.1"/>
</dbReference>
<dbReference type="PANTHER" id="PTHR46796">
    <property type="entry name" value="HTH-TYPE TRANSCRIPTIONAL ACTIVATOR RHAS-RELATED"/>
    <property type="match status" value="1"/>
</dbReference>
<evidence type="ECO:0000259" key="4">
    <source>
        <dbReference type="PROSITE" id="PS01124"/>
    </source>
</evidence>
<dbReference type="PANTHER" id="PTHR46796:SF14">
    <property type="entry name" value="TRANSCRIPTIONAL REGULATORY PROTEIN"/>
    <property type="match status" value="1"/>
</dbReference>
<dbReference type="SMART" id="SM00342">
    <property type="entry name" value="HTH_ARAC"/>
    <property type="match status" value="1"/>
</dbReference>
<dbReference type="EMBL" id="LXKT01000029">
    <property type="protein sequence ID" value="OCJ32830.1"/>
    <property type="molecule type" value="Genomic_DNA"/>
</dbReference>
<comment type="caution">
    <text evidence="5">The sequence shown here is derived from an EMBL/GenBank/DDBJ whole genome shotgun (WGS) entry which is preliminary data.</text>
</comment>
<dbReference type="InterPro" id="IPR018062">
    <property type="entry name" value="HTH_AraC-typ_CS"/>
</dbReference>
<evidence type="ECO:0000313" key="6">
    <source>
        <dbReference type="Proteomes" id="UP000093451"/>
    </source>
</evidence>
<dbReference type="InterPro" id="IPR018060">
    <property type="entry name" value="HTH_AraC"/>
</dbReference>
<dbReference type="AlphaFoldDB" id="A0AB36ECK2"/>
<dbReference type="InterPro" id="IPR009057">
    <property type="entry name" value="Homeodomain-like_sf"/>
</dbReference>
<protein>
    <recommendedName>
        <fullName evidence="4">HTH araC/xylS-type domain-containing protein</fullName>
    </recommendedName>
</protein>
<dbReference type="GO" id="GO:0003700">
    <property type="term" value="F:DNA-binding transcription factor activity"/>
    <property type="evidence" value="ECO:0007669"/>
    <property type="project" value="InterPro"/>
</dbReference>
<gene>
    <name evidence="5" type="ORF">A6U91_21880</name>
</gene>
<organism evidence="5 6">
    <name type="scientific">Agrobacterium tumefaciens</name>
    <dbReference type="NCBI Taxonomy" id="358"/>
    <lineage>
        <taxon>Bacteria</taxon>
        <taxon>Pseudomonadati</taxon>
        <taxon>Pseudomonadota</taxon>
        <taxon>Alphaproteobacteria</taxon>
        <taxon>Hyphomicrobiales</taxon>
        <taxon>Rhizobiaceae</taxon>
        <taxon>Rhizobium/Agrobacterium group</taxon>
        <taxon>Agrobacterium</taxon>
        <taxon>Agrobacterium tumefaciens complex</taxon>
    </lineage>
</organism>
<dbReference type="Gene3D" id="1.10.10.60">
    <property type="entry name" value="Homeodomain-like"/>
    <property type="match status" value="2"/>
</dbReference>
<name>A0AB36ECK2_AGRTU</name>
<dbReference type="PROSITE" id="PS00041">
    <property type="entry name" value="HTH_ARAC_FAMILY_1"/>
    <property type="match status" value="1"/>
</dbReference>
<reference evidence="5 6" key="1">
    <citation type="journal article" date="2016" name="PeerJ">
        <title>Gall-ID: tools for genotyping gall-causing phytopathogenic bacteria.</title>
        <authorList>
            <person name="Davis E.W.II."/>
            <person name="Weisberg A.J."/>
            <person name="Tabima J.F."/>
            <person name="Grunwald N.J."/>
            <person name="Chang J.H."/>
        </authorList>
    </citation>
    <scope>NUCLEOTIDE SEQUENCE [LARGE SCALE GENOMIC DNA]</scope>
    <source>
        <strain evidence="5 6">N2/73</strain>
    </source>
</reference>
<keyword evidence="3" id="KW-0804">Transcription</keyword>
<evidence type="ECO:0000256" key="3">
    <source>
        <dbReference type="ARBA" id="ARBA00023163"/>
    </source>
</evidence>
<evidence type="ECO:0000313" key="5">
    <source>
        <dbReference type="EMBL" id="OCJ32830.1"/>
    </source>
</evidence>
<sequence>MDQQDNPEEVRELLASSKSPIGQVIGNVFGLAAPPTRHTLTIKSSAITLTHLEVIHALRELTTPLPSEKALLLSLWLTPMTGHEQWKWGQFVNSDDYPAGSMNLVHLEEETQGLFSNPFASIQVHLPEMALRELSNDDRVPDFTVLLQTNSQADPFVALLGQALLSALANNDGVESLLFDHLILALHSHLIERYSTAPRLDLKFRRLSMRQERLAKDLLTADLTVEPSLVDIAASLDMPVSVFGNAFKTTTGNPPFRWLRAYRVEAAKRLLKETALSLAEIAYSCGFADQSHFTRVFTKSTGFTPGHWRKSS</sequence>
<dbReference type="Pfam" id="PF12833">
    <property type="entry name" value="HTH_18"/>
    <property type="match status" value="1"/>
</dbReference>
<dbReference type="InterPro" id="IPR050204">
    <property type="entry name" value="AraC_XylS_family_regulators"/>
</dbReference>
<dbReference type="InterPro" id="IPR020449">
    <property type="entry name" value="Tscrpt_reg_AraC-type_HTH"/>
</dbReference>
<dbReference type="GO" id="GO:0043565">
    <property type="term" value="F:sequence-specific DNA binding"/>
    <property type="evidence" value="ECO:0007669"/>
    <property type="project" value="InterPro"/>
</dbReference>
<evidence type="ECO:0000256" key="2">
    <source>
        <dbReference type="ARBA" id="ARBA00023125"/>
    </source>
</evidence>
<dbReference type="SUPFAM" id="SSF46689">
    <property type="entry name" value="Homeodomain-like"/>
    <property type="match status" value="1"/>
</dbReference>
<keyword evidence="2" id="KW-0238">DNA-binding</keyword>
<dbReference type="PROSITE" id="PS01124">
    <property type="entry name" value="HTH_ARAC_FAMILY_2"/>
    <property type="match status" value="1"/>
</dbReference>
<dbReference type="Proteomes" id="UP000093451">
    <property type="component" value="Unassembled WGS sequence"/>
</dbReference>